<dbReference type="Proteomes" id="UP001258017">
    <property type="component" value="Unassembled WGS sequence"/>
</dbReference>
<keyword evidence="2" id="KW-1185">Reference proteome</keyword>
<evidence type="ECO:0000313" key="2">
    <source>
        <dbReference type="Proteomes" id="UP001258017"/>
    </source>
</evidence>
<sequence>MLAPPQIALEMDAERFHHRRERNHSLSHSYRRVQEEAILSRPSYNACNVPIDVPDPLHEVLVGNVEVQLRGKVDERREALNIRRSTGMSDGTHMDTKEEGRPSGRMVIEDLEEEEEVRKSGGEEGVCACAVRKKEFKTEGVRLGGSNRGRFGVGVMLNRLRSRQSVDGQ</sequence>
<organism evidence="1 2">
    <name type="scientific">Odynerus spinipes</name>
    <dbReference type="NCBI Taxonomy" id="1348599"/>
    <lineage>
        <taxon>Eukaryota</taxon>
        <taxon>Metazoa</taxon>
        <taxon>Ecdysozoa</taxon>
        <taxon>Arthropoda</taxon>
        <taxon>Hexapoda</taxon>
        <taxon>Insecta</taxon>
        <taxon>Pterygota</taxon>
        <taxon>Neoptera</taxon>
        <taxon>Endopterygota</taxon>
        <taxon>Hymenoptera</taxon>
        <taxon>Apocrita</taxon>
        <taxon>Aculeata</taxon>
        <taxon>Vespoidea</taxon>
        <taxon>Vespidae</taxon>
        <taxon>Eumeninae</taxon>
        <taxon>Odynerus</taxon>
    </lineage>
</organism>
<protein>
    <submittedName>
        <fullName evidence="1">Uncharacterized protein</fullName>
    </submittedName>
</protein>
<name>A0AAD9R9A7_9HYME</name>
<comment type="caution">
    <text evidence="1">The sequence shown here is derived from an EMBL/GenBank/DDBJ whole genome shotgun (WGS) entry which is preliminary data.</text>
</comment>
<dbReference type="AlphaFoldDB" id="A0AAD9R9A7"/>
<accession>A0AAD9R9A7</accession>
<reference evidence="1" key="2">
    <citation type="journal article" date="2023" name="Commun. Biol.">
        <title>Intrasexual cuticular hydrocarbon dimorphism in a wasp sheds light on hydrocarbon biosynthesis genes in Hymenoptera.</title>
        <authorList>
            <person name="Moris V.C."/>
            <person name="Podsiadlowski L."/>
            <person name="Martin S."/>
            <person name="Oeyen J.P."/>
            <person name="Donath A."/>
            <person name="Petersen M."/>
            <person name="Wilbrandt J."/>
            <person name="Misof B."/>
            <person name="Liedtke D."/>
            <person name="Thamm M."/>
            <person name="Scheiner R."/>
            <person name="Schmitt T."/>
            <person name="Niehuis O."/>
        </authorList>
    </citation>
    <scope>NUCLEOTIDE SEQUENCE</scope>
    <source>
        <strain evidence="1">GBR_01_08_01A</strain>
    </source>
</reference>
<proteinExistence type="predicted"/>
<gene>
    <name evidence="1" type="ORF">KPH14_012875</name>
</gene>
<reference evidence="1" key="1">
    <citation type="submission" date="2021-08" db="EMBL/GenBank/DDBJ databases">
        <authorList>
            <person name="Misof B."/>
            <person name="Oliver O."/>
            <person name="Podsiadlowski L."/>
            <person name="Donath A."/>
            <person name="Peters R."/>
            <person name="Mayer C."/>
            <person name="Rust J."/>
            <person name="Gunkel S."/>
            <person name="Lesny P."/>
            <person name="Martin S."/>
            <person name="Oeyen J.P."/>
            <person name="Petersen M."/>
            <person name="Panagiotis P."/>
            <person name="Wilbrandt J."/>
            <person name="Tanja T."/>
        </authorList>
    </citation>
    <scope>NUCLEOTIDE SEQUENCE</scope>
    <source>
        <strain evidence="1">GBR_01_08_01A</strain>
        <tissue evidence="1">Thorax + abdomen</tissue>
    </source>
</reference>
<evidence type="ECO:0000313" key="1">
    <source>
        <dbReference type="EMBL" id="KAK2575198.1"/>
    </source>
</evidence>
<dbReference type="EMBL" id="JAIFRP010004505">
    <property type="protein sequence ID" value="KAK2575198.1"/>
    <property type="molecule type" value="Genomic_DNA"/>
</dbReference>